<dbReference type="PANTHER" id="PTHR35601">
    <property type="entry name" value="TOXIN RELE"/>
    <property type="match status" value="1"/>
</dbReference>
<dbReference type="Proteomes" id="UP000538955">
    <property type="component" value="Unassembled WGS sequence"/>
</dbReference>
<dbReference type="InterPro" id="IPR007712">
    <property type="entry name" value="RelE/ParE_toxin"/>
</dbReference>
<evidence type="ECO:0000256" key="1">
    <source>
        <dbReference type="ARBA" id="ARBA00006226"/>
    </source>
</evidence>
<evidence type="ECO:0000313" key="4">
    <source>
        <dbReference type="Proteomes" id="UP000538955"/>
    </source>
</evidence>
<sequence length="88" mass="10432">MYKVVYSKPAIKSLKKMDKPTQKLLTTWIKRNLKNIDDPRKIGKSLSGNRSNQWRYRKGKYRIIVDITDDELVILVLDIGHRKDIYRG</sequence>
<gene>
    <name evidence="3" type="ORF">HHM24_07920</name>
</gene>
<dbReference type="Gene3D" id="3.30.2310.20">
    <property type="entry name" value="RelE-like"/>
    <property type="match status" value="1"/>
</dbReference>
<protein>
    <submittedName>
        <fullName evidence="3">Type II toxin-antitoxin system RelE/ParE family toxin</fullName>
    </submittedName>
</protein>
<dbReference type="RefSeq" id="WP_168993001.1">
    <property type="nucleotide sequence ID" value="NZ_JABBMI010000064.1"/>
</dbReference>
<keyword evidence="2" id="KW-1277">Toxin-antitoxin system</keyword>
<evidence type="ECO:0000256" key="2">
    <source>
        <dbReference type="ARBA" id="ARBA00022649"/>
    </source>
</evidence>
<dbReference type="EMBL" id="JABBMI010000064">
    <property type="protein sequence ID" value="NMK54646.1"/>
    <property type="molecule type" value="Genomic_DNA"/>
</dbReference>
<comment type="similarity">
    <text evidence="1">Belongs to the RelE toxin family.</text>
</comment>
<dbReference type="SUPFAM" id="SSF143011">
    <property type="entry name" value="RelE-like"/>
    <property type="match status" value="1"/>
</dbReference>
<evidence type="ECO:0000313" key="3">
    <source>
        <dbReference type="EMBL" id="NMK54646.1"/>
    </source>
</evidence>
<accession>A0ABX1SQP2</accession>
<keyword evidence="4" id="KW-1185">Reference proteome</keyword>
<dbReference type="PANTHER" id="PTHR35601:SF1">
    <property type="entry name" value="TOXIN RELE"/>
    <property type="match status" value="1"/>
</dbReference>
<organism evidence="3 4">
    <name type="scientific">Staphylococcus capitis</name>
    <dbReference type="NCBI Taxonomy" id="29388"/>
    <lineage>
        <taxon>Bacteria</taxon>
        <taxon>Bacillati</taxon>
        <taxon>Bacillota</taxon>
        <taxon>Bacilli</taxon>
        <taxon>Bacillales</taxon>
        <taxon>Staphylococcaceae</taxon>
        <taxon>Staphylococcus</taxon>
    </lineage>
</organism>
<dbReference type="InterPro" id="IPR035093">
    <property type="entry name" value="RelE/ParE_toxin_dom_sf"/>
</dbReference>
<dbReference type="Pfam" id="PF05016">
    <property type="entry name" value="ParE_toxin"/>
    <property type="match status" value="1"/>
</dbReference>
<name>A0ABX1SQP2_STACP</name>
<proteinExistence type="inferred from homology"/>
<reference evidence="3 4" key="1">
    <citation type="submission" date="2020-04" db="EMBL/GenBank/DDBJ databases">
        <title>The Epidemiology and Molecular Characteristics of Linezolid-Resistant Staphylococcus capitis in Huashan Hospital, Shanghai.</title>
        <authorList>
            <person name="Ding L."/>
            <person name="Li P."/>
            <person name="Yang Y."/>
            <person name="Lin D."/>
            <person name="Xu X."/>
        </authorList>
    </citation>
    <scope>NUCLEOTIDE SEQUENCE [LARGE SCALE GENOMIC DNA]</scope>
    <source>
        <strain evidence="3 4">17-84</strain>
    </source>
</reference>
<comment type="caution">
    <text evidence="3">The sequence shown here is derived from an EMBL/GenBank/DDBJ whole genome shotgun (WGS) entry which is preliminary data.</text>
</comment>